<dbReference type="PROSITE" id="PS50088">
    <property type="entry name" value="ANK_REPEAT"/>
    <property type="match status" value="3"/>
</dbReference>
<evidence type="ECO:0000256" key="2">
    <source>
        <dbReference type="ARBA" id="ARBA00023043"/>
    </source>
</evidence>
<feature type="compositionally biased region" description="Low complexity" evidence="6">
    <location>
        <begin position="1050"/>
        <end position="1064"/>
    </location>
</feature>
<organism evidence="7">
    <name type="scientific">Cladocopium goreaui</name>
    <dbReference type="NCBI Taxonomy" id="2562237"/>
    <lineage>
        <taxon>Eukaryota</taxon>
        <taxon>Sar</taxon>
        <taxon>Alveolata</taxon>
        <taxon>Dinophyceae</taxon>
        <taxon>Suessiales</taxon>
        <taxon>Symbiodiniaceae</taxon>
        <taxon>Cladocopium</taxon>
    </lineage>
</organism>
<dbReference type="Gene3D" id="1.10.443.10">
    <property type="entry name" value="Intergrase catalytic core"/>
    <property type="match status" value="1"/>
</dbReference>
<keyword evidence="3" id="KW-0233">DNA recombination</keyword>
<dbReference type="SUPFAM" id="SSF48403">
    <property type="entry name" value="Ankyrin repeat"/>
    <property type="match status" value="1"/>
</dbReference>
<evidence type="ECO:0000313" key="9">
    <source>
        <dbReference type="Proteomes" id="UP001152797"/>
    </source>
</evidence>
<dbReference type="SUPFAM" id="SSF56349">
    <property type="entry name" value="DNA breaking-rejoining enzymes"/>
    <property type="match status" value="1"/>
</dbReference>
<feature type="region of interest" description="Disordered" evidence="6">
    <location>
        <begin position="1017"/>
        <end position="1064"/>
    </location>
</feature>
<feature type="region of interest" description="Disordered" evidence="6">
    <location>
        <begin position="838"/>
        <end position="861"/>
    </location>
</feature>
<protein>
    <submittedName>
        <fullName evidence="7">Uncharacterized protein</fullName>
    </submittedName>
</protein>
<feature type="repeat" description="ANK" evidence="4">
    <location>
        <begin position="379"/>
        <end position="411"/>
    </location>
</feature>
<feature type="compositionally biased region" description="Basic and acidic residues" evidence="6">
    <location>
        <begin position="1017"/>
        <end position="1038"/>
    </location>
</feature>
<evidence type="ECO:0000256" key="1">
    <source>
        <dbReference type="ARBA" id="ARBA00022737"/>
    </source>
</evidence>
<dbReference type="InterPro" id="IPR002110">
    <property type="entry name" value="Ankyrin_rpt"/>
</dbReference>
<dbReference type="EMBL" id="CAMXCT020002659">
    <property type="protein sequence ID" value="CAL1152992.1"/>
    <property type="molecule type" value="Genomic_DNA"/>
</dbReference>
<keyword evidence="2 4" id="KW-0040">ANK repeat</keyword>
<dbReference type="EMBL" id="CAMXCT010002659">
    <property type="protein sequence ID" value="CAI3999617.1"/>
    <property type="molecule type" value="Genomic_DNA"/>
</dbReference>
<dbReference type="InterPro" id="IPR011010">
    <property type="entry name" value="DNA_brk_join_enz"/>
</dbReference>
<evidence type="ECO:0000256" key="4">
    <source>
        <dbReference type="PROSITE-ProRule" id="PRU00023"/>
    </source>
</evidence>
<dbReference type="GO" id="GO:0006310">
    <property type="term" value="P:DNA recombination"/>
    <property type="evidence" value="ECO:0007669"/>
    <property type="project" value="UniProtKB-KW"/>
</dbReference>
<dbReference type="Pfam" id="PF12796">
    <property type="entry name" value="Ank_2"/>
    <property type="match status" value="1"/>
</dbReference>
<evidence type="ECO:0000313" key="7">
    <source>
        <dbReference type="EMBL" id="CAI3999617.1"/>
    </source>
</evidence>
<dbReference type="Gene3D" id="1.25.40.20">
    <property type="entry name" value="Ankyrin repeat-containing domain"/>
    <property type="match status" value="2"/>
</dbReference>
<dbReference type="GO" id="GO:0015074">
    <property type="term" value="P:DNA integration"/>
    <property type="evidence" value="ECO:0007669"/>
    <property type="project" value="InterPro"/>
</dbReference>
<dbReference type="InterPro" id="IPR036770">
    <property type="entry name" value="Ankyrin_rpt-contain_sf"/>
</dbReference>
<sequence length="1950" mass="215042">MILFQRFCDTETLPELGKLSSIVRESMQPTLAKFEKHLTTRRAFQAASTLTPLLSRAATLATQCCALAIRGPWSHGVVLPFCEAVSDLAEVFNVAIMARAELCRPFDAPRIYASHRRFADLEATASRAVSMCSPAAGNISRTLAPLPPKPEHHWRYDQLRQFWSSSCSHKFLDGAVPIDELAILLLQAAGAEVSLAYREALMRRLHGASLRFPGKVCADELDCCSAEIRRNGGLKAWVHAVVLGGDLSKTAALKGGSTVSPRPGERPFLLTATLRKPETESSLTDVVAQGLLKASQRLILGDKVSPDSRDAHGDTALHLAASLDFKHGSLGALLLSNGADINAQDRYLATPLHKAAAGQSNLAKELVKNGADVGREDRWRSTPLHKAAEHGKAELASLLLSEGAGISADEWGATPLHRAVHRGQLAVVETLLANGGDANAEDLQWAFSGPEPYCSCTLSFLVLGVAAAFCVGVTREEDSWELVTDPGPEVPELAAEVASATAASGAEFRAANFVPTIDFVEEEAGALFASDTNTALGEWHFERLAGLEADPDFPSPGVARARLARAVRAGLGARYKLDRRARTTCKSPHVPGIKRWYVVLRSRDFPEGFITEAIETVLQEWVDGEGYPVAIYEAADVVIETMRGRTLGTASVLLVDMPWLGAAQFRRPIALRRDATDSILRITVEDQIGRPRSNEAWAASEAWLLSKEPDDVLQEYYSADSGGGGEEFPEQIPGADHAPVGEDQSDVIRQMQARIQQLEAEAAGRTSLLAAPAPAQELFPMQMAAGGLRQEDWDQLQKLAGPAPKRAPRPEAATAYRGEEFDTQAEVRLEALLARMGPRSSDPLSQVLSGSSDSTQSSSGVKGCHAREIFIKHMEDLPMIARVTQRNVLQDMGYSQPFPGLMREFIEKRVPLGDMRTLTLLSHFMATGWEIGFNLNDANIMGLMAKGLMMTEQFCLDGGRTTMGWLLSAVAEPNFAAIERNKQRRGLRPYSRLASPSWVAANIAFLKDMDYMESRLKDGTKHDSKSEWDKDIDKDKDKKPKPKPKGKGNGKTSAKTAAAEASEATSTGSLAVSSTCVEMDGTFSPVTSAPEAQEASGYGYSPSQIAMIERLEGLVDYFLAAGDFDSASLGRLPGVKSTVPKLKFSNWLKKWDSKGACALFMCSEVAHDEAVGIFAVAKDETHDRLILNPVVTNGRMQHYSNYTRSLAPGSLVSLIQLAEDEVLRISADDLSEMYYTFKVPPDRARRNCIRTVFKPQEIQHLSCFDPCKHTGPCFVALAALAMGDSLAVEIAQQAHFQVLSQVAGCLLEHERVAYRRAFPRGPFYEFLSIDDHLGLQRISKSAYRASALARDDQVFQAAAKAYRQVGLRVHPGVEIKDKGLSFGDLLDDSVFHEVLSLALRGDDESSSLDRPSYRPWYEDAEWIAEYSDSVHFKELLRWLTSLRAGNTDDFDLVVMSASLGRNAARWLRLLLLLGGDIERNPGPQKTQRSPRGPLDAAVGFAPATSRRMEDCVTGFKLWVDQTLNSSFSSLVQSPHGMALALRAYGMHLFEQGFPRYLYVYAITGIQNLHPHVRPYMSPAWQVDRRWQLHEPGECRPVLSAPVLRAITTLALLWGWKVWLAITLIGFSGMLHPGEFLNLVRQDLVFPRDAMVDSRVMYVHLRNPKTARFARRQHCRIDDPLMIQFLESVFGRLKLSAKLYDGSAYSYRRQWDSIMQKLEIPFSQSQKGVTPGVLRGSGATHMYLCTEDVSRIAWRGRWTKLKTVEFYLQEVAAQLLLHRLSTSARRRIEIFAKYSVDLLLWFVSSNAEPKDFREQLHSLFLETNCLEIQTAGQLENLRGVGKMPEECARDRGHSDVVSWSLCFNTEMIPSSNFREVGSGQLQEVFCFLLDGRCGRPVDAASSEAHRGLTAGWTLQGYNCSFPAVAQQDLTLRPYDLCLPGCRCGSCRALLF</sequence>
<comment type="caution">
    <text evidence="7">The sequence shown here is derived from an EMBL/GenBank/DDBJ whole genome shotgun (WGS) entry which is preliminary data.</text>
</comment>
<feature type="compositionally biased region" description="Low complexity" evidence="6">
    <location>
        <begin position="844"/>
        <end position="861"/>
    </location>
</feature>
<keyword evidence="9" id="KW-1185">Reference proteome</keyword>
<proteinExistence type="predicted"/>
<dbReference type="PANTHER" id="PTHR24189">
    <property type="entry name" value="MYOTROPHIN"/>
    <property type="match status" value="1"/>
</dbReference>
<name>A0A9P1CVZ8_9DINO</name>
<reference evidence="8 9" key="2">
    <citation type="submission" date="2024-05" db="EMBL/GenBank/DDBJ databases">
        <authorList>
            <person name="Chen Y."/>
            <person name="Shah S."/>
            <person name="Dougan E. K."/>
            <person name="Thang M."/>
            <person name="Chan C."/>
        </authorList>
    </citation>
    <scope>NUCLEOTIDE SEQUENCE [LARGE SCALE GENOMIC DNA]</scope>
</reference>
<feature type="repeat" description="ANK" evidence="4">
    <location>
        <begin position="312"/>
        <end position="346"/>
    </location>
</feature>
<evidence type="ECO:0000256" key="3">
    <source>
        <dbReference type="ARBA" id="ARBA00023172"/>
    </source>
</evidence>
<dbReference type="Pfam" id="PF00023">
    <property type="entry name" value="Ank"/>
    <property type="match status" value="1"/>
</dbReference>
<feature type="coiled-coil region" evidence="5">
    <location>
        <begin position="741"/>
        <end position="768"/>
    </location>
</feature>
<dbReference type="InterPro" id="IPR050745">
    <property type="entry name" value="Multifunctional_regulatory"/>
</dbReference>
<evidence type="ECO:0000256" key="6">
    <source>
        <dbReference type="SAM" id="MobiDB-lite"/>
    </source>
</evidence>
<accession>A0A9P1CVZ8</accession>
<dbReference type="PANTHER" id="PTHR24189:SF50">
    <property type="entry name" value="ANKYRIN REPEAT AND SOCS BOX PROTEIN 2"/>
    <property type="match status" value="1"/>
</dbReference>
<feature type="region of interest" description="Disordered" evidence="6">
    <location>
        <begin position="718"/>
        <end position="739"/>
    </location>
</feature>
<keyword evidence="5" id="KW-0175">Coiled coil</keyword>
<dbReference type="InterPro" id="IPR013762">
    <property type="entry name" value="Integrase-like_cat_sf"/>
</dbReference>
<dbReference type="SMART" id="SM00248">
    <property type="entry name" value="ANK"/>
    <property type="match status" value="5"/>
</dbReference>
<evidence type="ECO:0000313" key="8">
    <source>
        <dbReference type="EMBL" id="CAL4786929.1"/>
    </source>
</evidence>
<dbReference type="PROSITE" id="PS50297">
    <property type="entry name" value="ANK_REP_REGION"/>
    <property type="match status" value="3"/>
</dbReference>
<feature type="compositionally biased region" description="Basic residues" evidence="6">
    <location>
        <begin position="1039"/>
        <end position="1048"/>
    </location>
</feature>
<reference evidence="7" key="1">
    <citation type="submission" date="2022-10" db="EMBL/GenBank/DDBJ databases">
        <authorList>
            <person name="Chen Y."/>
            <person name="Dougan E. K."/>
            <person name="Chan C."/>
            <person name="Rhodes N."/>
            <person name="Thang M."/>
        </authorList>
    </citation>
    <scope>NUCLEOTIDE SEQUENCE</scope>
</reference>
<dbReference type="EMBL" id="CAMXCT030002659">
    <property type="protein sequence ID" value="CAL4786929.1"/>
    <property type="molecule type" value="Genomic_DNA"/>
</dbReference>
<keyword evidence="1" id="KW-0677">Repeat</keyword>
<evidence type="ECO:0000256" key="5">
    <source>
        <dbReference type="SAM" id="Coils"/>
    </source>
</evidence>
<dbReference type="Proteomes" id="UP001152797">
    <property type="component" value="Unassembled WGS sequence"/>
</dbReference>
<gene>
    <name evidence="7" type="ORF">C1SCF055_LOCUS25801</name>
</gene>
<feature type="repeat" description="ANK" evidence="4">
    <location>
        <begin position="411"/>
        <end position="443"/>
    </location>
</feature>
<dbReference type="GO" id="GO:0003677">
    <property type="term" value="F:DNA binding"/>
    <property type="evidence" value="ECO:0007669"/>
    <property type="project" value="InterPro"/>
</dbReference>